<comment type="caution">
    <text evidence="2">The sequence shown here is derived from an EMBL/GenBank/DDBJ whole genome shotgun (WGS) entry which is preliminary data.</text>
</comment>
<dbReference type="Proteomes" id="UP000190648">
    <property type="component" value="Unassembled WGS sequence"/>
</dbReference>
<sequence length="290" mass="31745">MQGPAYSRHTLPGDTEPGEHPKEILILRHKSLRVEVSGADMTVSRTEKDDSYLAQGDSSPQPKLCRSFTVEQLIPNEQTATSVALGISSFLLTHKGEHFSYKSVFFYSRSGECRKGSGSGTGPLEVGVCHPTTPALRYDQGREERNGEGTDFEDVKAQVMTLVSHEGSDSVAWVATIRVDNVNKTSIEKDCVDRAKYPEQSASKRELSLHDAGFLKGARGNDVELNTSSASPALLLTNSALGSVVEFQPHMQAQTVGGVWMLYSLLFCESGENILLKTLEVYRFFVGKLP</sequence>
<feature type="region of interest" description="Disordered" evidence="1">
    <location>
        <begin position="1"/>
        <end position="20"/>
    </location>
</feature>
<dbReference type="EMBL" id="LSYS01001150">
    <property type="protein sequence ID" value="OPJ89681.1"/>
    <property type="molecule type" value="Genomic_DNA"/>
</dbReference>
<gene>
    <name evidence="2" type="ORF">AV530_003849</name>
</gene>
<evidence type="ECO:0000313" key="2">
    <source>
        <dbReference type="EMBL" id="OPJ89681.1"/>
    </source>
</evidence>
<proteinExistence type="predicted"/>
<keyword evidence="3" id="KW-1185">Reference proteome</keyword>
<organism evidence="2 3">
    <name type="scientific">Patagioenas fasciata monilis</name>
    <dbReference type="NCBI Taxonomy" id="372326"/>
    <lineage>
        <taxon>Eukaryota</taxon>
        <taxon>Metazoa</taxon>
        <taxon>Chordata</taxon>
        <taxon>Craniata</taxon>
        <taxon>Vertebrata</taxon>
        <taxon>Euteleostomi</taxon>
        <taxon>Archelosauria</taxon>
        <taxon>Archosauria</taxon>
        <taxon>Dinosauria</taxon>
        <taxon>Saurischia</taxon>
        <taxon>Theropoda</taxon>
        <taxon>Coelurosauria</taxon>
        <taxon>Aves</taxon>
        <taxon>Neognathae</taxon>
        <taxon>Neoaves</taxon>
        <taxon>Columbimorphae</taxon>
        <taxon>Columbiformes</taxon>
        <taxon>Columbidae</taxon>
        <taxon>Patagioenas</taxon>
    </lineage>
</organism>
<dbReference type="OrthoDB" id="10607130at2759"/>
<evidence type="ECO:0000256" key="1">
    <source>
        <dbReference type="SAM" id="MobiDB-lite"/>
    </source>
</evidence>
<evidence type="ECO:0000313" key="3">
    <source>
        <dbReference type="Proteomes" id="UP000190648"/>
    </source>
</evidence>
<name>A0A1V4KZI0_PATFA</name>
<dbReference type="AlphaFoldDB" id="A0A1V4KZI0"/>
<protein>
    <submittedName>
        <fullName evidence="2">Uncharacterized protein</fullName>
    </submittedName>
</protein>
<reference evidence="2 3" key="1">
    <citation type="submission" date="2016-02" db="EMBL/GenBank/DDBJ databases">
        <title>Band-tailed pigeon sequencing and assembly.</title>
        <authorList>
            <person name="Soares A.E."/>
            <person name="Novak B.J."/>
            <person name="Rice E.S."/>
            <person name="O'Connell B."/>
            <person name="Chang D."/>
            <person name="Weber S."/>
            <person name="Shapiro B."/>
        </authorList>
    </citation>
    <scope>NUCLEOTIDE SEQUENCE [LARGE SCALE GENOMIC DNA]</scope>
    <source>
        <strain evidence="2">BTP2013</strain>
        <tissue evidence="2">Blood</tissue>
    </source>
</reference>
<accession>A0A1V4KZI0</accession>
<feature type="region of interest" description="Disordered" evidence="1">
    <location>
        <begin position="38"/>
        <end position="60"/>
    </location>
</feature>